<protein>
    <submittedName>
        <fullName evidence="1">Chol_sulfatase</fullName>
    </submittedName>
    <submittedName>
        <fullName evidence="2">Choline-sulfatase conserved domain</fullName>
    </submittedName>
</protein>
<dbReference type="Proteomes" id="UP000065495">
    <property type="component" value="Chromosome 3"/>
</dbReference>
<dbReference type="OrthoDB" id="96314at2759"/>
<dbReference type="GO" id="GO:0006796">
    <property type="term" value="P:phosphate-containing compound metabolic process"/>
    <property type="evidence" value="ECO:0007669"/>
    <property type="project" value="UniProtKB-ARBA"/>
</dbReference>
<dbReference type="Gene3D" id="3.40.720.10">
    <property type="entry name" value="Alkaline Phosphatase, subunit A"/>
    <property type="match status" value="1"/>
</dbReference>
<organism evidence="1 3">
    <name type="scientific">Kluyveromyces marxianus (strain DMKU3-1042 / BCC 29191 / NBRC 104275)</name>
    <name type="common">Yeast</name>
    <name type="synonym">Candida kefyr</name>
    <dbReference type="NCBI Taxonomy" id="1003335"/>
    <lineage>
        <taxon>Eukaryota</taxon>
        <taxon>Fungi</taxon>
        <taxon>Dikarya</taxon>
        <taxon>Ascomycota</taxon>
        <taxon>Saccharomycotina</taxon>
        <taxon>Saccharomycetes</taxon>
        <taxon>Saccharomycetales</taxon>
        <taxon>Saccharomycetaceae</taxon>
        <taxon>Kluyveromyces</taxon>
    </lineage>
</organism>
<dbReference type="VEuPathDB" id="FungiDB:KLMA_50002"/>
<dbReference type="EMBL" id="AP012215">
    <property type="protein sequence ID" value="BAO39297.1"/>
    <property type="molecule type" value="Genomic_DNA"/>
</dbReference>
<evidence type="ECO:0000313" key="2">
    <source>
        <dbReference type="EMBL" id="BAO40656.1"/>
    </source>
</evidence>
<dbReference type="KEGG" id="kmx:KLMA_30002"/>
<name>W0T6S0_KLUMD</name>
<dbReference type="VEuPathDB" id="FungiDB:KLMA_30002"/>
<dbReference type="AlphaFoldDB" id="W0T6S0"/>
<dbReference type="Proteomes" id="UP000065495">
    <property type="component" value="Chromosome 5"/>
</dbReference>
<dbReference type="InterPro" id="IPR017850">
    <property type="entry name" value="Alkaline_phosphatase_core_sf"/>
</dbReference>
<dbReference type="GeneID" id="34715296"/>
<proteinExistence type="predicted"/>
<sequence>MLDLVPTVFDLGKVKTRYPNNGKSWVPLLHPQSTDDIVHKDYVVSEGGFLKTEEPIIEVAPFPYDIKANLQHDEIDTVGRVVSMRTKEFTFIYRLYEPNELYNRIEDLEERHNLIADPTYTSIVDAFEKKMLKFFIESSDHAPFVTDTRIPEVNLPLPGSKQFK</sequence>
<dbReference type="EMBL" id="AP012217">
    <property type="protein sequence ID" value="BAO40656.1"/>
    <property type="molecule type" value="Genomic_DNA"/>
</dbReference>
<evidence type="ECO:0000313" key="1">
    <source>
        <dbReference type="EMBL" id="BAO39297.1"/>
    </source>
</evidence>
<dbReference type="SUPFAM" id="SSF53649">
    <property type="entry name" value="Alkaline phosphatase-like"/>
    <property type="match status" value="1"/>
</dbReference>
<reference evidence="1 3" key="1">
    <citation type="journal article" date="2015" name="Biotechnol. Biofuels">
        <title>Genetic basis of the highly efficient yeast Kluyveromyces marxianus: complete genome sequence and transcriptome analyses.</title>
        <authorList>
            <person name="Lertwattanasakul N."/>
            <person name="Kosaka T."/>
            <person name="Hosoyama A."/>
            <person name="Suzuki Y."/>
            <person name="Rodrussamee N."/>
            <person name="Matsutani M."/>
            <person name="Murata M."/>
            <person name="Fujimoto N."/>
            <person name="Suprayogi"/>
            <person name="Tsuchikane K."/>
            <person name="Limtong S."/>
            <person name="Fujita N."/>
            <person name="Yamada M."/>
        </authorList>
    </citation>
    <scope>NUCLEOTIDE SEQUENCE [LARGE SCALE GENOMIC DNA]</scope>
    <source>
        <strain evidence="1">DMKU3-1042</strain>
        <strain evidence="3">DMKU3-1042 / BCC 29191 / NBRC 104275</strain>
    </source>
</reference>
<gene>
    <name evidence="1" type="ORF">KLMA_30002</name>
    <name evidence="2" type="ORF">KLMA_50002</name>
</gene>
<dbReference type="GO" id="GO:0019637">
    <property type="term" value="P:organophosphate metabolic process"/>
    <property type="evidence" value="ECO:0007669"/>
    <property type="project" value="UniProtKB-ARBA"/>
</dbReference>
<evidence type="ECO:0000313" key="3">
    <source>
        <dbReference type="Proteomes" id="UP000065495"/>
    </source>
</evidence>
<dbReference type="RefSeq" id="XP_022675150.1">
    <property type="nucleotide sequence ID" value="XM_022818489.1"/>
</dbReference>
<accession>W0T6S0</accession>